<name>A0ACB8A1Z2_9AGAM</name>
<reference evidence="1" key="1">
    <citation type="journal article" date="2021" name="New Phytol.">
        <title>Evolutionary innovations through gain and loss of genes in the ectomycorrhizal Boletales.</title>
        <authorList>
            <person name="Wu G."/>
            <person name="Miyauchi S."/>
            <person name="Morin E."/>
            <person name="Kuo A."/>
            <person name="Drula E."/>
            <person name="Varga T."/>
            <person name="Kohler A."/>
            <person name="Feng B."/>
            <person name="Cao Y."/>
            <person name="Lipzen A."/>
            <person name="Daum C."/>
            <person name="Hundley H."/>
            <person name="Pangilinan J."/>
            <person name="Johnson J."/>
            <person name="Barry K."/>
            <person name="LaButti K."/>
            <person name="Ng V."/>
            <person name="Ahrendt S."/>
            <person name="Min B."/>
            <person name="Choi I.G."/>
            <person name="Park H."/>
            <person name="Plett J.M."/>
            <person name="Magnuson J."/>
            <person name="Spatafora J.W."/>
            <person name="Nagy L.G."/>
            <person name="Henrissat B."/>
            <person name="Grigoriev I.V."/>
            <person name="Yang Z.L."/>
            <person name="Xu J."/>
            <person name="Martin F.M."/>
        </authorList>
    </citation>
    <scope>NUCLEOTIDE SEQUENCE</scope>
    <source>
        <strain evidence="1">ATCC 28755</strain>
    </source>
</reference>
<protein>
    <submittedName>
        <fullName evidence="1">Uncharacterized protein</fullName>
    </submittedName>
</protein>
<sequence>MSEAFPNVGIQTAKVRLAGMALLVFDYCLTLPSEVHWIWGTKWGSIRIIFALSRYTPFVAVAMTLYSALHFQKDGKCMYYSWTSIIIHVASIAFAEGLLALRIYAFWNCSRKLLLMLVILGVVFIPSAEVLTTLVNNVQPWNTSATSNNSCIFQTGRGNAVQFGFLIIYEIILLCLTLYQRFRHYRQASSPIVIAVYEDGVAYIVCISLASMANVIVAAVAPVSYSETLDSLRNPSL</sequence>
<evidence type="ECO:0000313" key="2">
    <source>
        <dbReference type="Proteomes" id="UP000790377"/>
    </source>
</evidence>
<dbReference type="EMBL" id="MU267916">
    <property type="protein sequence ID" value="KAH7907325.1"/>
    <property type="molecule type" value="Genomic_DNA"/>
</dbReference>
<comment type="caution">
    <text evidence="1">The sequence shown here is derived from an EMBL/GenBank/DDBJ whole genome shotgun (WGS) entry which is preliminary data.</text>
</comment>
<proteinExistence type="predicted"/>
<keyword evidence="2" id="KW-1185">Reference proteome</keyword>
<gene>
    <name evidence="1" type="ORF">BJ138DRAFT_1160442</name>
</gene>
<organism evidence="1 2">
    <name type="scientific">Hygrophoropsis aurantiaca</name>
    <dbReference type="NCBI Taxonomy" id="72124"/>
    <lineage>
        <taxon>Eukaryota</taxon>
        <taxon>Fungi</taxon>
        <taxon>Dikarya</taxon>
        <taxon>Basidiomycota</taxon>
        <taxon>Agaricomycotina</taxon>
        <taxon>Agaricomycetes</taxon>
        <taxon>Agaricomycetidae</taxon>
        <taxon>Boletales</taxon>
        <taxon>Coniophorineae</taxon>
        <taxon>Hygrophoropsidaceae</taxon>
        <taxon>Hygrophoropsis</taxon>
    </lineage>
</organism>
<accession>A0ACB8A1Z2</accession>
<dbReference type="Proteomes" id="UP000790377">
    <property type="component" value="Unassembled WGS sequence"/>
</dbReference>
<evidence type="ECO:0000313" key="1">
    <source>
        <dbReference type="EMBL" id="KAH7907325.1"/>
    </source>
</evidence>